<evidence type="ECO:0000313" key="1">
    <source>
        <dbReference type="EMBL" id="MFC7141739.1"/>
    </source>
</evidence>
<protein>
    <submittedName>
        <fullName evidence="1">BrxA family protein</fullName>
    </submittedName>
</protein>
<dbReference type="RefSeq" id="WP_274322816.1">
    <property type="nucleotide sequence ID" value="NZ_CP118158.1"/>
</dbReference>
<keyword evidence="2" id="KW-1185">Reference proteome</keyword>
<evidence type="ECO:0000313" key="2">
    <source>
        <dbReference type="Proteomes" id="UP001596432"/>
    </source>
</evidence>
<dbReference type="AlphaFoldDB" id="A0ABD5Y7P1"/>
<comment type="caution">
    <text evidence="1">The sequence shown here is derived from an EMBL/GenBank/DDBJ whole genome shotgun (WGS) entry which is preliminary data.</text>
</comment>
<name>A0ABD5Y7P1_9EURY</name>
<dbReference type="EMBL" id="JBHTAS010000001">
    <property type="protein sequence ID" value="MFC7141739.1"/>
    <property type="molecule type" value="Genomic_DNA"/>
</dbReference>
<proteinExistence type="predicted"/>
<gene>
    <name evidence="1" type="ORF">ACFQMA_18110</name>
</gene>
<reference evidence="1 2" key="1">
    <citation type="journal article" date="2019" name="Int. J. Syst. Evol. Microbiol.">
        <title>The Global Catalogue of Microorganisms (GCM) 10K type strain sequencing project: providing services to taxonomists for standard genome sequencing and annotation.</title>
        <authorList>
            <consortium name="The Broad Institute Genomics Platform"/>
            <consortium name="The Broad Institute Genome Sequencing Center for Infectious Disease"/>
            <person name="Wu L."/>
            <person name="Ma J."/>
        </authorList>
    </citation>
    <scope>NUCLEOTIDE SEQUENCE [LARGE SCALE GENOMIC DNA]</scope>
    <source>
        <strain evidence="1 2">XZYJT29</strain>
    </source>
</reference>
<accession>A0ABD5Y7P1</accession>
<dbReference type="InterPro" id="IPR014948">
    <property type="entry name" value="BrxA"/>
</dbReference>
<dbReference type="Proteomes" id="UP001596432">
    <property type="component" value="Unassembled WGS sequence"/>
</dbReference>
<dbReference type="Gene3D" id="1.10.3540.10">
    <property type="entry name" value="uncharacterized protein from magnetospirillum magneticum domain"/>
    <property type="match status" value="1"/>
</dbReference>
<dbReference type="GeneID" id="78822060"/>
<dbReference type="InterPro" id="IPR023137">
    <property type="entry name" value="BrxA_sf"/>
</dbReference>
<dbReference type="Pfam" id="PF08849">
    <property type="entry name" value="BrxA"/>
    <property type="match status" value="1"/>
</dbReference>
<sequence length="279" mass="31513">MTLISDGGDAPIPSLSGTISPDEVNMDLTMCGLLVERAEELTQLYADHGNWNDVKNIWFDERLSNRSTRGSSQKIFRVLTSRFKNAPTTLPNPSLLPQVFEQCETTRDKAQILYLYLVTDDTLVRYVVTEYSDRLVSEEPKPLDFSNETLLNILNSLTYSDGSSFDYAESTTERWCEGIRSVMREVGVLEGQQAVTGGTPSVGTVPLLVAMDYSYETGDEEWIASPRGFLYLFQPENRWEELFDRAASTSAWEYLELHGDLDLRPTEKPYSWISRGGVS</sequence>
<organism evidence="1 2">
    <name type="scientific">Halosimplex aquaticum</name>
    <dbReference type="NCBI Taxonomy" id="3026162"/>
    <lineage>
        <taxon>Archaea</taxon>
        <taxon>Methanobacteriati</taxon>
        <taxon>Methanobacteriota</taxon>
        <taxon>Stenosarchaea group</taxon>
        <taxon>Halobacteria</taxon>
        <taxon>Halobacteriales</taxon>
        <taxon>Haloarculaceae</taxon>
        <taxon>Halosimplex</taxon>
    </lineage>
</organism>